<proteinExistence type="predicted"/>
<feature type="domain" description="Putative Se/S carrier protein-like" evidence="1">
    <location>
        <begin position="6"/>
        <end position="72"/>
    </location>
</feature>
<organism evidence="2">
    <name type="scientific">hydrothermal vent metagenome</name>
    <dbReference type="NCBI Taxonomy" id="652676"/>
    <lineage>
        <taxon>unclassified sequences</taxon>
        <taxon>metagenomes</taxon>
        <taxon>ecological metagenomes</taxon>
    </lineage>
</organism>
<protein>
    <recommendedName>
        <fullName evidence="1">Putative Se/S carrier protein-like domain-containing protein</fullName>
    </recommendedName>
</protein>
<accession>A0A3B1CIB2</accession>
<gene>
    <name evidence="2" type="ORF">MNBD_NITROSPINAE04-740</name>
</gene>
<dbReference type="Pfam" id="PF11823">
    <property type="entry name" value="Se_S_carrier"/>
    <property type="match status" value="1"/>
</dbReference>
<evidence type="ECO:0000313" key="2">
    <source>
        <dbReference type="EMBL" id="VAX24513.1"/>
    </source>
</evidence>
<evidence type="ECO:0000259" key="1">
    <source>
        <dbReference type="Pfam" id="PF11823"/>
    </source>
</evidence>
<dbReference type="AlphaFoldDB" id="A0A3B1CIB2"/>
<sequence length="86" mass="9707">MMSKKFIVVFISTHETMKAERAFKEGGVKVRTTTRPRTIDSNCQLALTFKDDELDKIVAITKKQSLSGAGFFRQGEGGLWERLDIP</sequence>
<dbReference type="EMBL" id="UOGA01000273">
    <property type="protein sequence ID" value="VAX24513.1"/>
    <property type="molecule type" value="Genomic_DNA"/>
</dbReference>
<reference evidence="2" key="1">
    <citation type="submission" date="2018-06" db="EMBL/GenBank/DDBJ databases">
        <authorList>
            <person name="Zhirakovskaya E."/>
        </authorList>
    </citation>
    <scope>NUCLEOTIDE SEQUENCE</scope>
</reference>
<dbReference type="InterPro" id="IPR021778">
    <property type="entry name" value="Se/S_carrier-like"/>
</dbReference>
<name>A0A3B1CIB2_9ZZZZ</name>